<dbReference type="Pfam" id="PF00484">
    <property type="entry name" value="Pro_CA"/>
    <property type="match status" value="1"/>
</dbReference>
<feature type="binding site" evidence="7">
    <location>
        <position position="110"/>
    </location>
    <ligand>
        <name>Zn(2+)</name>
        <dbReference type="ChEBI" id="CHEBI:29105"/>
    </ligand>
</feature>
<dbReference type="PANTHER" id="PTHR11002">
    <property type="entry name" value="CARBONIC ANHYDRASE"/>
    <property type="match status" value="1"/>
</dbReference>
<reference evidence="8 9" key="1">
    <citation type="submission" date="2014-07" db="EMBL/GenBank/DDBJ databases">
        <authorList>
            <person name="McCorrison J."/>
            <person name="Sanka R."/>
            <person name="Torralba M."/>
            <person name="Gillis M."/>
            <person name="Haft D.H."/>
            <person name="Methe B."/>
            <person name="Sutton G."/>
            <person name="Nelson K.E."/>
        </authorList>
    </citation>
    <scope>NUCLEOTIDE SEQUENCE [LARGE SCALE GENOMIC DNA]</scope>
    <source>
        <strain evidence="8 9">DNF00040</strain>
    </source>
</reference>
<dbReference type="OrthoDB" id="9797527at2"/>
<keyword evidence="5" id="KW-0456">Lyase</keyword>
<feature type="binding site" evidence="7">
    <location>
        <position position="44"/>
    </location>
    <ligand>
        <name>Zn(2+)</name>
        <dbReference type="ChEBI" id="CHEBI:29105"/>
    </ligand>
</feature>
<comment type="cofactor">
    <cofactor evidence="7">
        <name>Zn(2+)</name>
        <dbReference type="ChEBI" id="CHEBI:29105"/>
    </cofactor>
    <text evidence="7">Binds 1 zinc ion per subunit.</text>
</comment>
<dbReference type="AlphaFoldDB" id="A0A095ZAQ9"/>
<dbReference type="Proteomes" id="UP000029629">
    <property type="component" value="Unassembled WGS sequence"/>
</dbReference>
<proteinExistence type="inferred from homology"/>
<evidence type="ECO:0000256" key="5">
    <source>
        <dbReference type="ARBA" id="ARBA00023239"/>
    </source>
</evidence>
<accession>A0A095ZAQ9</accession>
<dbReference type="RefSeq" id="WP_036557733.1">
    <property type="nucleotide sequence ID" value="NZ_JRNI01000010.1"/>
</dbReference>
<dbReference type="EC" id="4.2.1.1" evidence="2"/>
<protein>
    <recommendedName>
        <fullName evidence="2">carbonic anhydrase</fullName>
        <ecNumber evidence="2">4.2.1.1</ecNumber>
    </recommendedName>
</protein>
<name>A0A095ZAQ9_9BURK</name>
<dbReference type="SMART" id="SM00947">
    <property type="entry name" value="Pro_CA"/>
    <property type="match status" value="1"/>
</dbReference>
<sequence length="220" mass="24220">MFPQRLINGYNDFLNGRMEKERHLYKQLGEQGQVPEIMVISCGDSRVAPEIIFGAGPGELFVIRNIANLVPSVESGHSNADTQHGTSAAVEYATNALRVRHIVVLGHANCGGVRAYANKIAPLSKSDFIGKWMSQIKGVVDKIGPRPEAEVDEASWIRQIELGVVEHSLNNLMTFPTVKERVESGDLFLHGAYFGIASGMLYYRNPKSGEFLPCLSFDEA</sequence>
<keyword evidence="3 7" id="KW-0479">Metal-binding</keyword>
<dbReference type="EMBL" id="JRNI01000010">
    <property type="protein sequence ID" value="KGF31840.1"/>
    <property type="molecule type" value="Genomic_DNA"/>
</dbReference>
<dbReference type="GO" id="GO:0008270">
    <property type="term" value="F:zinc ion binding"/>
    <property type="evidence" value="ECO:0007669"/>
    <property type="project" value="InterPro"/>
</dbReference>
<comment type="catalytic activity">
    <reaction evidence="6">
        <text>hydrogencarbonate + H(+) = CO2 + H2O</text>
        <dbReference type="Rhea" id="RHEA:10748"/>
        <dbReference type="ChEBI" id="CHEBI:15377"/>
        <dbReference type="ChEBI" id="CHEBI:15378"/>
        <dbReference type="ChEBI" id="CHEBI:16526"/>
        <dbReference type="ChEBI" id="CHEBI:17544"/>
        <dbReference type="EC" id="4.2.1.1"/>
    </reaction>
</comment>
<evidence type="ECO:0000256" key="3">
    <source>
        <dbReference type="ARBA" id="ARBA00022723"/>
    </source>
</evidence>
<comment type="similarity">
    <text evidence="1">Belongs to the beta-class carbonic anhydrase family.</text>
</comment>
<dbReference type="PANTHER" id="PTHR11002:SF76">
    <property type="entry name" value="CARBONIC ANHYDRASE"/>
    <property type="match status" value="1"/>
</dbReference>
<evidence type="ECO:0000256" key="6">
    <source>
        <dbReference type="ARBA" id="ARBA00048348"/>
    </source>
</evidence>
<evidence type="ECO:0000313" key="8">
    <source>
        <dbReference type="EMBL" id="KGF31840.1"/>
    </source>
</evidence>
<evidence type="ECO:0000256" key="4">
    <source>
        <dbReference type="ARBA" id="ARBA00022833"/>
    </source>
</evidence>
<evidence type="ECO:0000256" key="2">
    <source>
        <dbReference type="ARBA" id="ARBA00012925"/>
    </source>
</evidence>
<comment type="caution">
    <text evidence="8">The sequence shown here is derived from an EMBL/GenBank/DDBJ whole genome shotgun (WGS) entry which is preliminary data.</text>
</comment>
<gene>
    <name evidence="8" type="ORF">HMPREF2130_02190</name>
</gene>
<feature type="binding site" evidence="7">
    <location>
        <position position="42"/>
    </location>
    <ligand>
        <name>Zn(2+)</name>
        <dbReference type="ChEBI" id="CHEBI:29105"/>
    </ligand>
</feature>
<evidence type="ECO:0000256" key="7">
    <source>
        <dbReference type="PIRSR" id="PIRSR601765-1"/>
    </source>
</evidence>
<keyword evidence="4 7" id="KW-0862">Zinc</keyword>
<evidence type="ECO:0000256" key="1">
    <source>
        <dbReference type="ARBA" id="ARBA00006217"/>
    </source>
</evidence>
<organism evidence="8 9">
    <name type="scientific">Oligella urethralis DNF00040</name>
    <dbReference type="NCBI Taxonomy" id="1401065"/>
    <lineage>
        <taxon>Bacteria</taxon>
        <taxon>Pseudomonadati</taxon>
        <taxon>Pseudomonadota</taxon>
        <taxon>Betaproteobacteria</taxon>
        <taxon>Burkholderiales</taxon>
        <taxon>Alcaligenaceae</taxon>
        <taxon>Oligella</taxon>
    </lineage>
</organism>
<dbReference type="GO" id="GO:0004089">
    <property type="term" value="F:carbonate dehydratase activity"/>
    <property type="evidence" value="ECO:0007669"/>
    <property type="project" value="UniProtKB-EC"/>
</dbReference>
<evidence type="ECO:0000313" key="9">
    <source>
        <dbReference type="Proteomes" id="UP000029629"/>
    </source>
</evidence>
<dbReference type="InterPro" id="IPR001765">
    <property type="entry name" value="Carbonic_anhydrase"/>
</dbReference>
<dbReference type="Gene3D" id="3.40.1050.10">
    <property type="entry name" value="Carbonic anhydrase"/>
    <property type="match status" value="1"/>
</dbReference>
<dbReference type="SUPFAM" id="SSF53056">
    <property type="entry name" value="beta-carbonic anhydrase, cab"/>
    <property type="match status" value="1"/>
</dbReference>
<dbReference type="eggNOG" id="COG0288">
    <property type="taxonomic scope" value="Bacteria"/>
</dbReference>
<keyword evidence="9" id="KW-1185">Reference proteome</keyword>
<feature type="binding site" evidence="7">
    <location>
        <position position="107"/>
    </location>
    <ligand>
        <name>Zn(2+)</name>
        <dbReference type="ChEBI" id="CHEBI:29105"/>
    </ligand>
</feature>
<dbReference type="InterPro" id="IPR036874">
    <property type="entry name" value="Carbonic_anhydrase_sf"/>
</dbReference>